<dbReference type="Proteomes" id="UP000660729">
    <property type="component" value="Unassembled WGS sequence"/>
</dbReference>
<accession>A0A8H6RMH8</accession>
<dbReference type="OrthoDB" id="3631083at2759"/>
<feature type="compositionally biased region" description="Basic and acidic residues" evidence="1">
    <location>
        <begin position="148"/>
        <end position="160"/>
    </location>
</feature>
<feature type="region of interest" description="Disordered" evidence="1">
    <location>
        <begin position="1"/>
        <end position="36"/>
    </location>
</feature>
<name>A0A8H6RMH8_9PEZI</name>
<feature type="compositionally biased region" description="Low complexity" evidence="1">
    <location>
        <begin position="1"/>
        <end position="23"/>
    </location>
</feature>
<keyword evidence="3" id="KW-1185">Reference proteome</keyword>
<feature type="compositionally biased region" description="Polar residues" evidence="1">
    <location>
        <begin position="367"/>
        <end position="377"/>
    </location>
</feature>
<dbReference type="EMBL" id="JABCIY010000075">
    <property type="protein sequence ID" value="KAF7193736.1"/>
    <property type="molecule type" value="Genomic_DNA"/>
</dbReference>
<evidence type="ECO:0000256" key="1">
    <source>
        <dbReference type="SAM" id="MobiDB-lite"/>
    </source>
</evidence>
<comment type="caution">
    <text evidence="2">The sequence shown here is derived from an EMBL/GenBank/DDBJ whole genome shotgun (WGS) entry which is preliminary data.</text>
</comment>
<gene>
    <name evidence="2" type="ORF">HII31_04938</name>
</gene>
<dbReference type="AlphaFoldDB" id="A0A8H6RMH8"/>
<feature type="region of interest" description="Disordered" evidence="1">
    <location>
        <begin position="137"/>
        <end position="203"/>
    </location>
</feature>
<evidence type="ECO:0000313" key="2">
    <source>
        <dbReference type="EMBL" id="KAF7193736.1"/>
    </source>
</evidence>
<organism evidence="2 3">
    <name type="scientific">Pseudocercospora fuligena</name>
    <dbReference type="NCBI Taxonomy" id="685502"/>
    <lineage>
        <taxon>Eukaryota</taxon>
        <taxon>Fungi</taxon>
        <taxon>Dikarya</taxon>
        <taxon>Ascomycota</taxon>
        <taxon>Pezizomycotina</taxon>
        <taxon>Dothideomycetes</taxon>
        <taxon>Dothideomycetidae</taxon>
        <taxon>Mycosphaerellales</taxon>
        <taxon>Mycosphaerellaceae</taxon>
        <taxon>Pseudocercospora</taxon>
    </lineage>
</organism>
<feature type="region of interest" description="Disordered" evidence="1">
    <location>
        <begin position="329"/>
        <end position="381"/>
    </location>
</feature>
<protein>
    <submittedName>
        <fullName evidence="2">Uncharacterized protein</fullName>
    </submittedName>
</protein>
<sequence length="550" mass="60398">MPIHRSWTSGTDSTSGSSCPGDSAASRVVKDDHTNKRARPDFATFVARNYPPRPTNLATPQNSILHVGLVKTHEGRCLPSALEFAPVQVDNVVFHFPLPPSSSTSATCSETAPVDSVTDLKINLDDHKSITVVTSTALDPLTPPPDYSTHDPFTEEEPRGRQMTTTPGLSRRALSELKVVENPCPCSRDRSSSNKRPGSKAGRESLQALKERLDQIAAESDDDPFKHLDVAQARKLGAKKNKSFKPQIKTISYQSVCPTGPEKIISYQSLCPSGEPIDHEPVKKPTGLNGFQRRQSQRQRLESFDTMRNLPIAAEFKLRDSEIERLFGQHEQVHRRNASKGTTRTSPSRSSKADRILGECVPLDAQGSPSRPTTSASKADRLLGEIGTIRSSREGRPNIPQRASTAISESDTQSIFRKRAGSATKHIRKISNHDAQTLWKPSDLWKPNARIDRSATVASRTSVTINSAALAKKLGVPISTDVGLERGNCSSHDMGSFAQYRGSEDDDDPYTILPELDKAFSFTAISESEKGENTLHNLKRMGLLLETKYD</sequence>
<reference evidence="2" key="1">
    <citation type="submission" date="2020-04" db="EMBL/GenBank/DDBJ databases">
        <title>Draft genome resource of the tomato pathogen Pseudocercospora fuligena.</title>
        <authorList>
            <person name="Zaccaron A."/>
        </authorList>
    </citation>
    <scope>NUCLEOTIDE SEQUENCE</scope>
    <source>
        <strain evidence="2">PF001</strain>
    </source>
</reference>
<evidence type="ECO:0000313" key="3">
    <source>
        <dbReference type="Proteomes" id="UP000660729"/>
    </source>
</evidence>
<feature type="compositionally biased region" description="Polar residues" evidence="1">
    <location>
        <begin position="339"/>
        <end position="350"/>
    </location>
</feature>
<proteinExistence type="predicted"/>